<accession>X0VZS9</accession>
<dbReference type="EMBL" id="BARS01033265">
    <property type="protein sequence ID" value="GAG23999.1"/>
    <property type="molecule type" value="Genomic_DNA"/>
</dbReference>
<organism evidence="1">
    <name type="scientific">marine sediment metagenome</name>
    <dbReference type="NCBI Taxonomy" id="412755"/>
    <lineage>
        <taxon>unclassified sequences</taxon>
        <taxon>metagenomes</taxon>
        <taxon>ecological metagenomes</taxon>
    </lineage>
</organism>
<dbReference type="Gene3D" id="3.40.50.300">
    <property type="entry name" value="P-loop containing nucleotide triphosphate hydrolases"/>
    <property type="match status" value="1"/>
</dbReference>
<evidence type="ECO:0000313" key="1">
    <source>
        <dbReference type="EMBL" id="GAG23999.1"/>
    </source>
</evidence>
<comment type="caution">
    <text evidence="1">The sequence shown here is derived from an EMBL/GenBank/DDBJ whole genome shotgun (WGS) entry which is preliminary data.</text>
</comment>
<feature type="non-terminal residue" evidence="1">
    <location>
        <position position="260"/>
    </location>
</feature>
<feature type="non-terminal residue" evidence="1">
    <location>
        <position position="1"/>
    </location>
</feature>
<dbReference type="SUPFAM" id="SSF52540">
    <property type="entry name" value="P-loop containing nucleoside triphosphate hydrolases"/>
    <property type="match status" value="1"/>
</dbReference>
<dbReference type="AlphaFoldDB" id="X0VZS9"/>
<reference evidence="1" key="1">
    <citation type="journal article" date="2014" name="Front. Microbiol.">
        <title>High frequency of phylogenetically diverse reductive dehalogenase-homologous genes in deep subseafloor sedimentary metagenomes.</title>
        <authorList>
            <person name="Kawai M."/>
            <person name="Futagami T."/>
            <person name="Toyoda A."/>
            <person name="Takaki Y."/>
            <person name="Nishi S."/>
            <person name="Hori S."/>
            <person name="Arai W."/>
            <person name="Tsubouchi T."/>
            <person name="Morono Y."/>
            <person name="Uchiyama I."/>
            <person name="Ito T."/>
            <person name="Fujiyama A."/>
            <person name="Inagaki F."/>
            <person name="Takami H."/>
        </authorList>
    </citation>
    <scope>NUCLEOTIDE SEQUENCE</scope>
    <source>
        <strain evidence="1">Expedition CK06-06</strain>
    </source>
</reference>
<sequence length="260" mass="29352">IKKLQEGEISYIPSKVTLWDKEFVFIDELNRALLEMQNKWLEIIRSRKIMGYDTDATWVWSAMNPLSYAATQALDEALVGRFALFVYPPELLDMNEHDRVKIAGHINGDDAPALKVWNSETNEKTVNPKEVAACGKEVIELLHRAAQHFTQLTAKMNGMGTFLARYADLLARETNNEIRLDGRRLGFMYRNIIAAQAIELAKAETHGTKPQLVADTARYTIQSSIPVGINEDNTARDESLHKIDICFDLLKDCLEGNGNS</sequence>
<dbReference type="InterPro" id="IPR027417">
    <property type="entry name" value="P-loop_NTPase"/>
</dbReference>
<name>X0VZS9_9ZZZZ</name>
<protein>
    <recommendedName>
        <fullName evidence="2">ATPase dynein-related AAA domain-containing protein</fullName>
    </recommendedName>
</protein>
<evidence type="ECO:0008006" key="2">
    <source>
        <dbReference type="Google" id="ProtNLM"/>
    </source>
</evidence>
<proteinExistence type="predicted"/>
<gene>
    <name evidence="1" type="ORF">S01H1_51547</name>
</gene>